<keyword evidence="3" id="KW-0804">Transcription</keyword>
<accession>A0ABY8C3M7</accession>
<evidence type="ECO:0000256" key="4">
    <source>
        <dbReference type="SAM" id="MobiDB-lite"/>
    </source>
</evidence>
<organism evidence="6 7">
    <name type="scientific">Microbacterium horticulturae</name>
    <dbReference type="NCBI Taxonomy" id="3028316"/>
    <lineage>
        <taxon>Bacteria</taxon>
        <taxon>Bacillati</taxon>
        <taxon>Actinomycetota</taxon>
        <taxon>Actinomycetes</taxon>
        <taxon>Micrococcales</taxon>
        <taxon>Microbacteriaceae</taxon>
        <taxon>Microbacterium</taxon>
    </lineage>
</organism>
<dbReference type="PANTHER" id="PTHR30146">
    <property type="entry name" value="LACI-RELATED TRANSCRIPTIONAL REPRESSOR"/>
    <property type="match status" value="1"/>
</dbReference>
<evidence type="ECO:0000313" key="6">
    <source>
        <dbReference type="EMBL" id="WEG09448.1"/>
    </source>
</evidence>
<reference evidence="6 7" key="1">
    <citation type="submission" date="2023-03" db="EMBL/GenBank/DDBJ databases">
        <title>Genome sequence of Microbacterium sp. KACC 23027.</title>
        <authorList>
            <person name="Kim S."/>
            <person name="Heo J."/>
            <person name="Kwon S.-W."/>
        </authorList>
    </citation>
    <scope>NUCLEOTIDE SEQUENCE [LARGE SCALE GENOMIC DNA]</scope>
    <source>
        <strain evidence="6 7">KACC 23027</strain>
    </source>
</reference>
<evidence type="ECO:0000313" key="7">
    <source>
        <dbReference type="Proteomes" id="UP001214553"/>
    </source>
</evidence>
<keyword evidence="1" id="KW-0805">Transcription regulation</keyword>
<evidence type="ECO:0000256" key="2">
    <source>
        <dbReference type="ARBA" id="ARBA00023125"/>
    </source>
</evidence>
<dbReference type="EMBL" id="CP119108">
    <property type="protein sequence ID" value="WEG09448.1"/>
    <property type="molecule type" value="Genomic_DNA"/>
</dbReference>
<dbReference type="InterPro" id="IPR046335">
    <property type="entry name" value="LacI/GalR-like_sensor"/>
</dbReference>
<dbReference type="Gene3D" id="1.10.260.40">
    <property type="entry name" value="lambda repressor-like DNA-binding domains"/>
    <property type="match status" value="1"/>
</dbReference>
<feature type="region of interest" description="Disordered" evidence="4">
    <location>
        <begin position="332"/>
        <end position="375"/>
    </location>
</feature>
<dbReference type="Pfam" id="PF00356">
    <property type="entry name" value="LacI"/>
    <property type="match status" value="1"/>
</dbReference>
<feature type="domain" description="HTH lacI-type" evidence="5">
    <location>
        <begin position="10"/>
        <end position="64"/>
    </location>
</feature>
<dbReference type="Proteomes" id="UP001214553">
    <property type="component" value="Chromosome"/>
</dbReference>
<dbReference type="PANTHER" id="PTHR30146:SF153">
    <property type="entry name" value="LACTOSE OPERON REPRESSOR"/>
    <property type="match status" value="1"/>
</dbReference>
<dbReference type="SMART" id="SM00354">
    <property type="entry name" value="HTH_LACI"/>
    <property type="match status" value="1"/>
</dbReference>
<dbReference type="GO" id="GO:0003677">
    <property type="term" value="F:DNA binding"/>
    <property type="evidence" value="ECO:0007669"/>
    <property type="project" value="UniProtKB-KW"/>
</dbReference>
<name>A0ABY8C3M7_9MICO</name>
<evidence type="ECO:0000256" key="1">
    <source>
        <dbReference type="ARBA" id="ARBA00023015"/>
    </source>
</evidence>
<proteinExistence type="predicted"/>
<keyword evidence="2 6" id="KW-0238">DNA-binding</keyword>
<feature type="compositionally biased region" description="Low complexity" evidence="4">
    <location>
        <begin position="359"/>
        <end position="375"/>
    </location>
</feature>
<dbReference type="InterPro" id="IPR000843">
    <property type="entry name" value="HTH_LacI"/>
</dbReference>
<evidence type="ECO:0000256" key="3">
    <source>
        <dbReference type="ARBA" id="ARBA00023163"/>
    </source>
</evidence>
<dbReference type="SUPFAM" id="SSF53822">
    <property type="entry name" value="Periplasmic binding protein-like I"/>
    <property type="match status" value="1"/>
</dbReference>
<evidence type="ECO:0000259" key="5">
    <source>
        <dbReference type="PROSITE" id="PS50932"/>
    </source>
</evidence>
<dbReference type="SUPFAM" id="SSF47413">
    <property type="entry name" value="lambda repressor-like DNA-binding domains"/>
    <property type="match status" value="1"/>
</dbReference>
<sequence>MAEAWARREPSINDVAKVAGVSAQTVSRVANGKDVVRPATRDRVVAAMQQLGYRPNSAARALKAGRYRNIGVILFTLATYGNMRNLEAIADKATAAGYALTLIPLDAATQASVSGAFARLSEQAVDGIIIVIEAHLLHEADIELPTGLPVVVVDAGAPAARPVVDTDQAQGARLATEYLLDLGHATVWHIAGPEESYSAGQRRRSWEETLRARGAQVPEALRGDWSADSGYQAGLQLVHKSGVTAVFAANDQMALGALRAFHEHGVRVPDDISVVGFDDMPEAANFWPPLTTVHQDFETVGATAVSALIREIEGGAAESSLVATELIVRQSAAPYPDDERARRTQRSARTTPMPGVDRPSAAAKESAPSASDGRP</sequence>
<dbReference type="RefSeq" id="WP_275278772.1">
    <property type="nucleotide sequence ID" value="NZ_CP119108.1"/>
</dbReference>
<dbReference type="CDD" id="cd01574">
    <property type="entry name" value="PBP1_LacI"/>
    <property type="match status" value="1"/>
</dbReference>
<keyword evidence="7" id="KW-1185">Reference proteome</keyword>
<protein>
    <submittedName>
        <fullName evidence="6">LacI family DNA-binding transcriptional regulator</fullName>
    </submittedName>
</protein>
<dbReference type="CDD" id="cd01392">
    <property type="entry name" value="HTH_LacI"/>
    <property type="match status" value="1"/>
</dbReference>
<dbReference type="InterPro" id="IPR010982">
    <property type="entry name" value="Lambda_DNA-bd_dom_sf"/>
</dbReference>
<gene>
    <name evidence="6" type="ORF">PU630_02450</name>
</gene>
<dbReference type="PROSITE" id="PS50932">
    <property type="entry name" value="HTH_LACI_2"/>
    <property type="match status" value="1"/>
</dbReference>
<dbReference type="Pfam" id="PF13377">
    <property type="entry name" value="Peripla_BP_3"/>
    <property type="match status" value="1"/>
</dbReference>
<dbReference type="InterPro" id="IPR028082">
    <property type="entry name" value="Peripla_BP_I"/>
</dbReference>
<dbReference type="Gene3D" id="3.40.50.2300">
    <property type="match status" value="2"/>
</dbReference>